<sequence>MKQILTLDLGGSSIKHALLSESGSFLSDYGRHETDTESADGLKEKLKELRNQYAGQYDGLAVSMPGKINTKEGRCVTAGAYHRLDGTDMKRFLEEIFEVPAVIANDGKCAAYAEAESGSLKDVANGAVIVFGTGIGGGIVLNHKVWMGSDSGAGELSWLPTDFRGIFQKNRELYTSMWGGNCSAHALTVHFADKKGIPETEMDGERFFRDLKAGDADAAEVFRDFAQQCAAGIFAMQSMLELQRFAIGGGISAEPEVTETIRANLDELFAESSWIPCSKPEVTVCRYGNQANLIGALNFYLDQQ</sequence>
<evidence type="ECO:0000313" key="3">
    <source>
        <dbReference type="Proteomes" id="UP000461880"/>
    </source>
</evidence>
<comment type="similarity">
    <text evidence="1">Belongs to the ROK (NagC/XylR) family.</text>
</comment>
<evidence type="ECO:0000313" key="2">
    <source>
        <dbReference type="EMBL" id="MSS58633.1"/>
    </source>
</evidence>
<organism evidence="2 3">
    <name type="scientific">Stecheria intestinalis</name>
    <dbReference type="NCBI Taxonomy" id="2606630"/>
    <lineage>
        <taxon>Bacteria</taxon>
        <taxon>Bacillati</taxon>
        <taxon>Bacillota</taxon>
        <taxon>Erysipelotrichia</taxon>
        <taxon>Erysipelotrichales</taxon>
        <taxon>Erysipelotrichaceae</taxon>
        <taxon>Stecheria</taxon>
    </lineage>
</organism>
<protein>
    <submittedName>
        <fullName evidence="2">ROK family protein</fullName>
    </submittedName>
</protein>
<dbReference type="Proteomes" id="UP000461880">
    <property type="component" value="Unassembled WGS sequence"/>
</dbReference>
<dbReference type="PANTHER" id="PTHR18964">
    <property type="entry name" value="ROK (REPRESSOR, ORF, KINASE) FAMILY"/>
    <property type="match status" value="1"/>
</dbReference>
<keyword evidence="3" id="KW-1185">Reference proteome</keyword>
<dbReference type="CDD" id="cd24152">
    <property type="entry name" value="ASKHA_NBD_ROK-like"/>
    <property type="match status" value="1"/>
</dbReference>
<dbReference type="Gene3D" id="3.30.420.40">
    <property type="match status" value="2"/>
</dbReference>
<gene>
    <name evidence="2" type="ORF">FYJ51_06910</name>
</gene>
<dbReference type="EMBL" id="VUMN01000014">
    <property type="protein sequence ID" value="MSS58633.1"/>
    <property type="molecule type" value="Genomic_DNA"/>
</dbReference>
<dbReference type="SUPFAM" id="SSF53067">
    <property type="entry name" value="Actin-like ATPase domain"/>
    <property type="match status" value="1"/>
</dbReference>
<reference evidence="2 3" key="1">
    <citation type="submission" date="2019-08" db="EMBL/GenBank/DDBJ databases">
        <title>In-depth cultivation of the pig gut microbiome towards novel bacterial diversity and tailored functional studies.</title>
        <authorList>
            <person name="Wylensek D."/>
            <person name="Hitch T.C.A."/>
            <person name="Clavel T."/>
        </authorList>
    </citation>
    <scope>NUCLEOTIDE SEQUENCE [LARGE SCALE GENOMIC DNA]</scope>
    <source>
        <strain evidence="2 3">Oil+RF-744-GAM-WT-6</strain>
    </source>
</reference>
<comment type="caution">
    <text evidence="2">The sequence shown here is derived from an EMBL/GenBank/DDBJ whole genome shotgun (WGS) entry which is preliminary data.</text>
</comment>
<dbReference type="AlphaFoldDB" id="A0A7X2NSH9"/>
<dbReference type="Pfam" id="PF00480">
    <property type="entry name" value="ROK"/>
    <property type="match status" value="1"/>
</dbReference>
<proteinExistence type="inferred from homology"/>
<dbReference type="PANTHER" id="PTHR18964:SF170">
    <property type="entry name" value="SUGAR KINASE"/>
    <property type="match status" value="1"/>
</dbReference>
<accession>A0A7X2NSH9</accession>
<name>A0A7X2NSH9_9FIRM</name>
<dbReference type="RefSeq" id="WP_154504469.1">
    <property type="nucleotide sequence ID" value="NZ_VUMN01000014.1"/>
</dbReference>
<dbReference type="InterPro" id="IPR000600">
    <property type="entry name" value="ROK"/>
</dbReference>
<evidence type="ECO:0000256" key="1">
    <source>
        <dbReference type="ARBA" id="ARBA00006479"/>
    </source>
</evidence>
<dbReference type="InterPro" id="IPR043129">
    <property type="entry name" value="ATPase_NBD"/>
</dbReference>